<evidence type="ECO:0000313" key="11">
    <source>
        <dbReference type="EMBL" id="HIV98553.1"/>
    </source>
</evidence>
<evidence type="ECO:0000313" key="12">
    <source>
        <dbReference type="Proteomes" id="UP000823936"/>
    </source>
</evidence>
<dbReference type="PANTHER" id="PTHR43090:SF2">
    <property type="entry name" value="1-(5-PHOSPHORIBOSYL)-5-[(5-PHOSPHORIBOSYLAMINO)METHYLIDENEAMINO] IMIDAZOLE-4-CARBOXAMIDE ISOMERASE"/>
    <property type="match status" value="1"/>
</dbReference>
<dbReference type="GO" id="GO:0000162">
    <property type="term" value="P:L-tryptophan biosynthetic process"/>
    <property type="evidence" value="ECO:0007669"/>
    <property type="project" value="TreeGrafter"/>
</dbReference>
<dbReference type="Proteomes" id="UP000823936">
    <property type="component" value="Unassembled WGS sequence"/>
</dbReference>
<keyword evidence="6 9" id="KW-0028">Amino-acid biosynthesis</keyword>
<evidence type="ECO:0000256" key="8">
    <source>
        <dbReference type="ARBA" id="ARBA00023235"/>
    </source>
</evidence>
<dbReference type="SUPFAM" id="SSF51366">
    <property type="entry name" value="Ribulose-phoshate binding barrel"/>
    <property type="match status" value="1"/>
</dbReference>
<feature type="active site" description="Proton donor" evidence="9">
    <location>
        <position position="129"/>
    </location>
</feature>
<comment type="subcellular location">
    <subcellularLocation>
        <location evidence="2 9">Cytoplasm</location>
    </subcellularLocation>
</comment>
<protein>
    <recommendedName>
        <fullName evidence="9">1-(5-phosphoribosyl)-5-[(5-phosphoribosylamino)methylideneamino] imidazole-4-carboxamide isomerase</fullName>
        <ecNumber evidence="9">5.3.1.16</ecNumber>
    </recommendedName>
    <alternativeName>
        <fullName evidence="9">Phosphoribosylformimino-5-aminoimidazole carboxamide ribotide isomerase</fullName>
    </alternativeName>
</protein>
<reference evidence="11" key="1">
    <citation type="journal article" date="2021" name="PeerJ">
        <title>Extensive microbial diversity within the chicken gut microbiome revealed by metagenomics and culture.</title>
        <authorList>
            <person name="Gilroy R."/>
            <person name="Ravi A."/>
            <person name="Getino M."/>
            <person name="Pursley I."/>
            <person name="Horton D.L."/>
            <person name="Alikhan N.F."/>
            <person name="Baker D."/>
            <person name="Gharbi K."/>
            <person name="Hall N."/>
            <person name="Watson M."/>
            <person name="Adriaenssens E.M."/>
            <person name="Foster-Nyarko E."/>
            <person name="Jarju S."/>
            <person name="Secka A."/>
            <person name="Antonio M."/>
            <person name="Oren A."/>
            <person name="Chaudhuri R.R."/>
            <person name="La Ragione R."/>
            <person name="Hildebrand F."/>
            <person name="Pallen M.J."/>
        </authorList>
    </citation>
    <scope>NUCLEOTIDE SEQUENCE</scope>
    <source>
        <strain evidence="11">Gambia11-129</strain>
    </source>
</reference>
<comment type="catalytic activity">
    <reaction evidence="1 9">
        <text>1-(5-phospho-beta-D-ribosyl)-5-[(5-phospho-beta-D-ribosylamino)methylideneamino]imidazole-4-carboxamide = 5-[(5-phospho-1-deoxy-D-ribulos-1-ylimino)methylamino]-1-(5-phospho-beta-D-ribosyl)imidazole-4-carboxamide</text>
        <dbReference type="Rhea" id="RHEA:15469"/>
        <dbReference type="ChEBI" id="CHEBI:58435"/>
        <dbReference type="ChEBI" id="CHEBI:58525"/>
        <dbReference type="EC" id="5.3.1.16"/>
    </reaction>
</comment>
<comment type="pathway">
    <text evidence="3 9">Amino-acid biosynthesis; L-histidine biosynthesis; L-histidine from 5-phospho-alpha-D-ribose 1-diphosphate: step 4/9.</text>
</comment>
<keyword evidence="5 9" id="KW-0963">Cytoplasm</keyword>
<evidence type="ECO:0000256" key="4">
    <source>
        <dbReference type="ARBA" id="ARBA00009667"/>
    </source>
</evidence>
<evidence type="ECO:0000256" key="2">
    <source>
        <dbReference type="ARBA" id="ARBA00004496"/>
    </source>
</evidence>
<dbReference type="InterPro" id="IPR013785">
    <property type="entry name" value="Aldolase_TIM"/>
</dbReference>
<dbReference type="GO" id="GO:0005737">
    <property type="term" value="C:cytoplasm"/>
    <property type="evidence" value="ECO:0007669"/>
    <property type="project" value="UniProtKB-SubCell"/>
</dbReference>
<keyword evidence="7 9" id="KW-0368">Histidine biosynthesis</keyword>
<feature type="active site" description="Proton acceptor" evidence="9">
    <location>
        <position position="8"/>
    </location>
</feature>
<evidence type="ECO:0000256" key="6">
    <source>
        <dbReference type="ARBA" id="ARBA00022605"/>
    </source>
</evidence>
<sequence>MIAIPALDLIKGEAVRLFKGDYDKKTVYSNDPVSLARRFSDAGIRRLHVVDLLAAKGNGENSLDILEKIVSATNLSVDYAGGIRSISDAERAFERGASYVAISSMAVKDKKSTARLIEKYGDKIILFLDCLASTVRISGWLEDSNLSYESLLDFYIPFGLDYVALTDISKDGTLSGPSLDLYKRVLEKYPVRVIASGGIRDKKDLESLDDISLDSAIVGRAYYEGRISLEEMAHYAS</sequence>
<dbReference type="CDD" id="cd04732">
    <property type="entry name" value="HisA"/>
    <property type="match status" value="1"/>
</dbReference>
<dbReference type="Gene3D" id="3.20.20.70">
    <property type="entry name" value="Aldolase class I"/>
    <property type="match status" value="1"/>
</dbReference>
<dbReference type="HAMAP" id="MF_01014">
    <property type="entry name" value="HisA"/>
    <property type="match status" value="1"/>
</dbReference>
<evidence type="ECO:0000256" key="3">
    <source>
        <dbReference type="ARBA" id="ARBA00005133"/>
    </source>
</evidence>
<dbReference type="Pfam" id="PF00977">
    <property type="entry name" value="His_biosynth"/>
    <property type="match status" value="1"/>
</dbReference>
<comment type="similarity">
    <text evidence="4 9 10">Belongs to the HisA/HisF family.</text>
</comment>
<evidence type="ECO:0000256" key="1">
    <source>
        <dbReference type="ARBA" id="ARBA00000901"/>
    </source>
</evidence>
<name>A0A9D1PS42_9SPIO</name>
<dbReference type="InterPro" id="IPR044524">
    <property type="entry name" value="Isoase_HisA-like"/>
</dbReference>
<dbReference type="InterPro" id="IPR023016">
    <property type="entry name" value="HisA/PriA"/>
</dbReference>
<dbReference type="InterPro" id="IPR006062">
    <property type="entry name" value="His_biosynth"/>
</dbReference>
<evidence type="ECO:0000256" key="9">
    <source>
        <dbReference type="HAMAP-Rule" id="MF_01014"/>
    </source>
</evidence>
<dbReference type="EC" id="5.3.1.16" evidence="9"/>
<evidence type="ECO:0000256" key="5">
    <source>
        <dbReference type="ARBA" id="ARBA00022490"/>
    </source>
</evidence>
<comment type="caution">
    <text evidence="11">The sequence shown here is derived from an EMBL/GenBank/DDBJ whole genome shotgun (WGS) entry which is preliminary data.</text>
</comment>
<evidence type="ECO:0000256" key="7">
    <source>
        <dbReference type="ARBA" id="ARBA00023102"/>
    </source>
</evidence>
<gene>
    <name evidence="9" type="primary">hisA</name>
    <name evidence="11" type="ORF">IAB12_02085</name>
</gene>
<dbReference type="EMBL" id="DXHU01000006">
    <property type="protein sequence ID" value="HIV98553.1"/>
    <property type="molecule type" value="Genomic_DNA"/>
</dbReference>
<dbReference type="FunFam" id="3.20.20.70:FF:000009">
    <property type="entry name" value="1-(5-phosphoribosyl)-5-[(5-phosphoribosylamino)methylideneamino] imidazole-4-carboxamide isomerase"/>
    <property type="match status" value="1"/>
</dbReference>
<proteinExistence type="inferred from homology"/>
<dbReference type="PANTHER" id="PTHR43090">
    <property type="entry name" value="1-(5-PHOSPHORIBOSYL)-5-[(5-PHOSPHORIBOSYLAMINO)METHYLIDENEAMINO] IMIDAZOLE-4-CARBOXAMIDE ISOMERASE"/>
    <property type="match status" value="1"/>
</dbReference>
<dbReference type="GO" id="GO:0000105">
    <property type="term" value="P:L-histidine biosynthetic process"/>
    <property type="evidence" value="ECO:0007669"/>
    <property type="project" value="UniProtKB-UniRule"/>
</dbReference>
<organism evidence="11 12">
    <name type="scientific">Candidatus Ornithospirochaeta avicola</name>
    <dbReference type="NCBI Taxonomy" id="2840896"/>
    <lineage>
        <taxon>Bacteria</taxon>
        <taxon>Pseudomonadati</taxon>
        <taxon>Spirochaetota</taxon>
        <taxon>Spirochaetia</taxon>
        <taxon>Spirochaetales</taxon>
        <taxon>Spirochaetaceae</taxon>
        <taxon>Spirochaetaceae incertae sedis</taxon>
        <taxon>Candidatus Ornithospirochaeta</taxon>
    </lineage>
</organism>
<evidence type="ECO:0000256" key="10">
    <source>
        <dbReference type="RuleBase" id="RU003657"/>
    </source>
</evidence>
<dbReference type="AlphaFoldDB" id="A0A9D1PS42"/>
<reference evidence="11" key="2">
    <citation type="submission" date="2021-04" db="EMBL/GenBank/DDBJ databases">
        <authorList>
            <person name="Gilroy R."/>
        </authorList>
    </citation>
    <scope>NUCLEOTIDE SEQUENCE</scope>
    <source>
        <strain evidence="11">Gambia11-129</strain>
    </source>
</reference>
<dbReference type="InterPro" id="IPR011060">
    <property type="entry name" value="RibuloseP-bd_barrel"/>
</dbReference>
<keyword evidence="8 9" id="KW-0413">Isomerase</keyword>
<accession>A0A9D1PS42</accession>
<dbReference type="GO" id="GO:0003949">
    <property type="term" value="F:1-(5-phosphoribosyl)-5-[(5-phosphoribosylamino)methylideneamino]imidazole-4-carboxamide isomerase activity"/>
    <property type="evidence" value="ECO:0007669"/>
    <property type="project" value="UniProtKB-UniRule"/>
</dbReference>